<dbReference type="AlphaFoldDB" id="A0A0A9HAG3"/>
<name>A0A0A9HAG3_ARUDO</name>
<evidence type="ECO:0000313" key="1">
    <source>
        <dbReference type="EMBL" id="JAE31846.1"/>
    </source>
</evidence>
<reference evidence="1" key="1">
    <citation type="submission" date="2014-09" db="EMBL/GenBank/DDBJ databases">
        <authorList>
            <person name="Magalhaes I.L.F."/>
            <person name="Oliveira U."/>
            <person name="Santos F.R."/>
            <person name="Vidigal T.H.D.A."/>
            <person name="Brescovit A.D."/>
            <person name="Santos A.J."/>
        </authorList>
    </citation>
    <scope>NUCLEOTIDE SEQUENCE</scope>
    <source>
        <tissue evidence="1">Shoot tissue taken approximately 20 cm above the soil surface</tissue>
    </source>
</reference>
<organism evidence="1">
    <name type="scientific">Arundo donax</name>
    <name type="common">Giant reed</name>
    <name type="synonym">Donax arundinaceus</name>
    <dbReference type="NCBI Taxonomy" id="35708"/>
    <lineage>
        <taxon>Eukaryota</taxon>
        <taxon>Viridiplantae</taxon>
        <taxon>Streptophyta</taxon>
        <taxon>Embryophyta</taxon>
        <taxon>Tracheophyta</taxon>
        <taxon>Spermatophyta</taxon>
        <taxon>Magnoliopsida</taxon>
        <taxon>Liliopsida</taxon>
        <taxon>Poales</taxon>
        <taxon>Poaceae</taxon>
        <taxon>PACMAD clade</taxon>
        <taxon>Arundinoideae</taxon>
        <taxon>Arundineae</taxon>
        <taxon>Arundo</taxon>
    </lineage>
</organism>
<reference evidence="1" key="2">
    <citation type="journal article" date="2015" name="Data Brief">
        <title>Shoot transcriptome of the giant reed, Arundo donax.</title>
        <authorList>
            <person name="Barrero R.A."/>
            <person name="Guerrero F.D."/>
            <person name="Moolhuijzen P."/>
            <person name="Goolsby J.A."/>
            <person name="Tidwell J."/>
            <person name="Bellgard S.E."/>
            <person name="Bellgard M.I."/>
        </authorList>
    </citation>
    <scope>NUCLEOTIDE SEQUENCE</scope>
    <source>
        <tissue evidence="1">Shoot tissue taken approximately 20 cm above the soil surface</tissue>
    </source>
</reference>
<dbReference type="EMBL" id="GBRH01166050">
    <property type="protein sequence ID" value="JAE31846.1"/>
    <property type="molecule type" value="Transcribed_RNA"/>
</dbReference>
<accession>A0A0A9HAG3</accession>
<proteinExistence type="predicted"/>
<protein>
    <submittedName>
        <fullName evidence="1">Uncharacterized protein</fullName>
    </submittedName>
</protein>
<sequence>MPHPSPIFIFVVFEIERHWFGGSMFGVPIT</sequence>